<gene>
    <name evidence="1" type="ORF">M2272_003057</name>
</gene>
<dbReference type="Proteomes" id="UP001160130">
    <property type="component" value="Unassembled WGS sequence"/>
</dbReference>
<dbReference type="Gene3D" id="1.10.287.1060">
    <property type="entry name" value="ESAT-6-like"/>
    <property type="match status" value="1"/>
</dbReference>
<evidence type="ECO:0000313" key="1">
    <source>
        <dbReference type="EMBL" id="MDH6196414.1"/>
    </source>
</evidence>
<keyword evidence="2" id="KW-1185">Reference proteome</keyword>
<protein>
    <recommendedName>
        <fullName evidence="3">WXG100 family type VII secretion target</fullName>
    </recommendedName>
</protein>
<name>A0ABT6L0E4_9MYCO</name>
<sequence length="114" mass="12411">MPASVNVDTARLREESDRTFVHMAESRVAHSGHDDELMEAAGQWPGDIGSAIAFVADMWSDQREDLHRHVGRIGMGMQEAAVSYDATDSNAAEAIDSVSRDLPSIAQAVDPRDM</sequence>
<evidence type="ECO:0008006" key="3">
    <source>
        <dbReference type="Google" id="ProtNLM"/>
    </source>
</evidence>
<dbReference type="RefSeq" id="WP_280833030.1">
    <property type="nucleotide sequence ID" value="NZ_JARXVE010000004.1"/>
</dbReference>
<proteinExistence type="predicted"/>
<organism evidence="1 2">
    <name type="scientific">Mycolicibacterium frederiksbergense</name>
    <dbReference type="NCBI Taxonomy" id="117567"/>
    <lineage>
        <taxon>Bacteria</taxon>
        <taxon>Bacillati</taxon>
        <taxon>Actinomycetota</taxon>
        <taxon>Actinomycetes</taxon>
        <taxon>Mycobacteriales</taxon>
        <taxon>Mycobacteriaceae</taxon>
        <taxon>Mycolicibacterium</taxon>
    </lineage>
</organism>
<dbReference type="Pfam" id="PF10824">
    <property type="entry name" value="T7SS_ESX_EspC"/>
    <property type="match status" value="1"/>
</dbReference>
<accession>A0ABT6L0E4</accession>
<reference evidence="1 2" key="1">
    <citation type="submission" date="2023-04" db="EMBL/GenBank/DDBJ databases">
        <title>Forest soil microbial communities from Buena Vista Peninsula, Colon Province, Panama.</title>
        <authorList>
            <person name="Bouskill N."/>
        </authorList>
    </citation>
    <scope>NUCLEOTIDE SEQUENCE [LARGE SCALE GENOMIC DNA]</scope>
    <source>
        <strain evidence="1 2">AC80</strain>
    </source>
</reference>
<evidence type="ECO:0000313" key="2">
    <source>
        <dbReference type="Proteomes" id="UP001160130"/>
    </source>
</evidence>
<dbReference type="EMBL" id="JARXVE010000004">
    <property type="protein sequence ID" value="MDH6196414.1"/>
    <property type="molecule type" value="Genomic_DNA"/>
</dbReference>
<dbReference type="InterPro" id="IPR022536">
    <property type="entry name" value="EspC"/>
</dbReference>
<comment type="caution">
    <text evidence="1">The sequence shown here is derived from an EMBL/GenBank/DDBJ whole genome shotgun (WGS) entry which is preliminary data.</text>
</comment>